<gene>
    <name evidence="2" type="ORF">H920_04188</name>
</gene>
<feature type="compositionally biased region" description="Basic and acidic residues" evidence="1">
    <location>
        <begin position="1"/>
        <end position="14"/>
    </location>
</feature>
<dbReference type="EMBL" id="KN121962">
    <property type="protein sequence ID" value="KFO34438.1"/>
    <property type="molecule type" value="Genomic_DNA"/>
</dbReference>
<protein>
    <submittedName>
        <fullName evidence="2">Uncharacterized protein</fullName>
    </submittedName>
</protein>
<proteinExistence type="predicted"/>
<dbReference type="Proteomes" id="UP000028990">
    <property type="component" value="Unassembled WGS sequence"/>
</dbReference>
<evidence type="ECO:0000313" key="3">
    <source>
        <dbReference type="Proteomes" id="UP000028990"/>
    </source>
</evidence>
<organism evidence="2 3">
    <name type="scientific">Fukomys damarensis</name>
    <name type="common">Damaraland mole rat</name>
    <name type="synonym">Cryptomys damarensis</name>
    <dbReference type="NCBI Taxonomy" id="885580"/>
    <lineage>
        <taxon>Eukaryota</taxon>
        <taxon>Metazoa</taxon>
        <taxon>Chordata</taxon>
        <taxon>Craniata</taxon>
        <taxon>Vertebrata</taxon>
        <taxon>Euteleostomi</taxon>
        <taxon>Mammalia</taxon>
        <taxon>Eutheria</taxon>
        <taxon>Euarchontoglires</taxon>
        <taxon>Glires</taxon>
        <taxon>Rodentia</taxon>
        <taxon>Hystricomorpha</taxon>
        <taxon>Bathyergidae</taxon>
        <taxon>Fukomys</taxon>
    </lineage>
</organism>
<feature type="region of interest" description="Disordered" evidence="1">
    <location>
        <begin position="1"/>
        <end position="116"/>
    </location>
</feature>
<evidence type="ECO:0000313" key="2">
    <source>
        <dbReference type="EMBL" id="KFO34438.1"/>
    </source>
</evidence>
<reference evidence="2 3" key="1">
    <citation type="submission" date="2013-11" db="EMBL/GenBank/DDBJ databases">
        <title>The Damaraland mole rat (Fukomys damarensis) genome and evolution of African mole rats.</title>
        <authorList>
            <person name="Gladyshev V.N."/>
            <person name="Fang X."/>
        </authorList>
    </citation>
    <scope>NUCLEOTIDE SEQUENCE [LARGE SCALE GENOMIC DNA]</scope>
    <source>
        <tissue evidence="2">Liver</tissue>
    </source>
</reference>
<dbReference type="AlphaFoldDB" id="A0A091DVB5"/>
<name>A0A091DVB5_FUKDA</name>
<feature type="compositionally biased region" description="Low complexity" evidence="1">
    <location>
        <begin position="53"/>
        <end position="87"/>
    </location>
</feature>
<accession>A0A091DVB5</accession>
<evidence type="ECO:0000256" key="1">
    <source>
        <dbReference type="SAM" id="MobiDB-lite"/>
    </source>
</evidence>
<keyword evidence="3" id="KW-1185">Reference proteome</keyword>
<sequence length="116" mass="12256">MEKKGQRHDQDTDGRLQGADTAGIATASSGLPAGRRRCGVLGIQQRGQKHSQEQQPQAQPEQNASSYGSSSHGSASGGLPLSLLQGLGDEDQPADAGEMVKQRRQRALYSKGVTML</sequence>